<evidence type="ECO:0000256" key="4">
    <source>
        <dbReference type="ARBA" id="ARBA00023002"/>
    </source>
</evidence>
<evidence type="ECO:0000256" key="3">
    <source>
        <dbReference type="ARBA" id="ARBA00022643"/>
    </source>
</evidence>
<dbReference type="CDD" id="cd02809">
    <property type="entry name" value="alpha_hydroxyacid_oxid_FMN"/>
    <property type="match status" value="1"/>
</dbReference>
<keyword evidence="8" id="KW-1185">Reference proteome</keyword>
<name>A0ABP8UJY6_9ACTN</name>
<dbReference type="PROSITE" id="PS51349">
    <property type="entry name" value="FMN_HYDROXY_ACID_DH_2"/>
    <property type="match status" value="1"/>
</dbReference>
<keyword evidence="4" id="KW-0560">Oxidoreductase</keyword>
<dbReference type="InterPro" id="IPR012133">
    <property type="entry name" value="Alpha-hydoxy_acid_DH_FMN"/>
</dbReference>
<evidence type="ECO:0000259" key="6">
    <source>
        <dbReference type="PROSITE" id="PS51349"/>
    </source>
</evidence>
<feature type="domain" description="FMN hydroxy acid dehydrogenase" evidence="6">
    <location>
        <begin position="8"/>
        <end position="354"/>
    </location>
</feature>
<comment type="cofactor">
    <cofactor evidence="1">
        <name>FMN</name>
        <dbReference type="ChEBI" id="CHEBI:58210"/>
    </cofactor>
</comment>
<organism evidence="7 8">
    <name type="scientific">Actinoallomurus vinaceus</name>
    <dbReference type="NCBI Taxonomy" id="1080074"/>
    <lineage>
        <taxon>Bacteria</taxon>
        <taxon>Bacillati</taxon>
        <taxon>Actinomycetota</taxon>
        <taxon>Actinomycetes</taxon>
        <taxon>Streptosporangiales</taxon>
        <taxon>Thermomonosporaceae</taxon>
        <taxon>Actinoallomurus</taxon>
    </lineage>
</organism>
<dbReference type="PROSITE" id="PS00557">
    <property type="entry name" value="FMN_HYDROXY_ACID_DH_1"/>
    <property type="match status" value="1"/>
</dbReference>
<accession>A0ABP8UJY6</accession>
<dbReference type="SUPFAM" id="SSF51395">
    <property type="entry name" value="FMN-linked oxidoreductases"/>
    <property type="match status" value="1"/>
</dbReference>
<proteinExistence type="inferred from homology"/>
<protein>
    <submittedName>
        <fullName evidence="7">Alpha-hydroxy acid oxidase</fullName>
    </submittedName>
</protein>
<dbReference type="PIRSF" id="PIRSF000138">
    <property type="entry name" value="Al-hdrx_acd_dh"/>
    <property type="match status" value="1"/>
</dbReference>
<dbReference type="InterPro" id="IPR037396">
    <property type="entry name" value="FMN_HAD"/>
</dbReference>
<evidence type="ECO:0000313" key="7">
    <source>
        <dbReference type="EMBL" id="GAA4633582.1"/>
    </source>
</evidence>
<evidence type="ECO:0000256" key="2">
    <source>
        <dbReference type="ARBA" id="ARBA00022630"/>
    </source>
</evidence>
<dbReference type="InterPro" id="IPR000262">
    <property type="entry name" value="FMN-dep_DH"/>
</dbReference>
<dbReference type="Proteomes" id="UP001501442">
    <property type="component" value="Unassembled WGS sequence"/>
</dbReference>
<dbReference type="InterPro" id="IPR013785">
    <property type="entry name" value="Aldolase_TIM"/>
</dbReference>
<gene>
    <name evidence="7" type="ORF">GCM10023196_071680</name>
</gene>
<sequence>MMWGRLAAVFSNEADHRRLVERARQALAPDVFDFYAGGAGDETTLAANETAWRGVRLRPRVLRDVSRIDSRVRVLGRELPAPVGVAPVGYQTLAHPEGEVAMALGARRAGALLTVSSRSSRRIEEIAAEADPWWFQAYVLRDRGLTRELVRRAAAAGATAIVLTGDTPYLGRRRRDRDAGLIPDEMFGVNLGPGFDRALAEQAPDVTYADVVALRDVSGLPVVVKGVLRGDDALECVAAGAAGVWVSNHGGRQLDGAVATAEALPEVADAVGDAAEVYADGGVRTGVDVLRALALGARMVFVGRPALWCLAVGGADAVTAGLTELADALTRAMGLAGTATTAEITRGLARAHPGTTVEE</sequence>
<keyword evidence="3" id="KW-0288">FMN</keyword>
<evidence type="ECO:0000256" key="1">
    <source>
        <dbReference type="ARBA" id="ARBA00001917"/>
    </source>
</evidence>
<comment type="caution">
    <text evidence="7">The sequence shown here is derived from an EMBL/GenBank/DDBJ whole genome shotgun (WGS) entry which is preliminary data.</text>
</comment>
<dbReference type="InterPro" id="IPR008259">
    <property type="entry name" value="FMN_hydac_DH_AS"/>
</dbReference>
<keyword evidence="2" id="KW-0285">Flavoprotein</keyword>
<reference evidence="8" key="1">
    <citation type="journal article" date="2019" name="Int. J. Syst. Evol. Microbiol.">
        <title>The Global Catalogue of Microorganisms (GCM) 10K type strain sequencing project: providing services to taxonomists for standard genome sequencing and annotation.</title>
        <authorList>
            <consortium name="The Broad Institute Genomics Platform"/>
            <consortium name="The Broad Institute Genome Sequencing Center for Infectious Disease"/>
            <person name="Wu L."/>
            <person name="Ma J."/>
        </authorList>
    </citation>
    <scope>NUCLEOTIDE SEQUENCE [LARGE SCALE GENOMIC DNA]</scope>
    <source>
        <strain evidence="8">JCM 17939</strain>
    </source>
</reference>
<dbReference type="EMBL" id="BAABHK010000012">
    <property type="protein sequence ID" value="GAA4633582.1"/>
    <property type="molecule type" value="Genomic_DNA"/>
</dbReference>
<evidence type="ECO:0000313" key="8">
    <source>
        <dbReference type="Proteomes" id="UP001501442"/>
    </source>
</evidence>
<dbReference type="PANTHER" id="PTHR10578:SF107">
    <property type="entry name" value="2-HYDROXYACID OXIDASE 1"/>
    <property type="match status" value="1"/>
</dbReference>
<dbReference type="Gene3D" id="3.20.20.70">
    <property type="entry name" value="Aldolase class I"/>
    <property type="match status" value="1"/>
</dbReference>
<dbReference type="Pfam" id="PF01070">
    <property type="entry name" value="FMN_dh"/>
    <property type="match status" value="1"/>
</dbReference>
<evidence type="ECO:0000256" key="5">
    <source>
        <dbReference type="ARBA" id="ARBA00024042"/>
    </source>
</evidence>
<dbReference type="PANTHER" id="PTHR10578">
    <property type="entry name" value="S -2-HYDROXY-ACID OXIDASE-RELATED"/>
    <property type="match status" value="1"/>
</dbReference>
<comment type="similarity">
    <text evidence="5">Belongs to the FMN-dependent alpha-hydroxy acid dehydrogenase family.</text>
</comment>